<dbReference type="PROSITE" id="PS52029">
    <property type="entry name" value="LD_TPASE"/>
    <property type="match status" value="1"/>
</dbReference>
<dbReference type="PANTHER" id="PTHR30582:SF2">
    <property type="entry name" value="L,D-TRANSPEPTIDASE YCIB-RELATED"/>
    <property type="match status" value="1"/>
</dbReference>
<evidence type="ECO:0000256" key="5">
    <source>
        <dbReference type="ARBA" id="ARBA00022984"/>
    </source>
</evidence>
<dbReference type="Pfam" id="PF03734">
    <property type="entry name" value="YkuD"/>
    <property type="match status" value="1"/>
</dbReference>
<dbReference type="UniPathway" id="UPA00219"/>
<feature type="domain" description="L,D-TPase catalytic" evidence="9">
    <location>
        <begin position="50"/>
        <end position="159"/>
    </location>
</feature>
<dbReference type="InterPro" id="IPR050979">
    <property type="entry name" value="LD-transpeptidase"/>
</dbReference>
<dbReference type="GO" id="GO:0008360">
    <property type="term" value="P:regulation of cell shape"/>
    <property type="evidence" value="ECO:0007669"/>
    <property type="project" value="UniProtKB-UniRule"/>
</dbReference>
<accession>A0A1M6HTX6</accession>
<dbReference type="GO" id="GO:0071555">
    <property type="term" value="P:cell wall organization"/>
    <property type="evidence" value="ECO:0007669"/>
    <property type="project" value="UniProtKB-UniRule"/>
</dbReference>
<evidence type="ECO:0000313" key="11">
    <source>
        <dbReference type="Proteomes" id="UP000184510"/>
    </source>
</evidence>
<keyword evidence="10" id="KW-0449">Lipoprotein</keyword>
<keyword evidence="3" id="KW-0808">Transferase</keyword>
<dbReference type="OrthoDB" id="189120at2"/>
<protein>
    <submittedName>
        <fullName evidence="10">Lipoprotein-anchoring transpeptidase ErfK/SrfK</fullName>
    </submittedName>
</protein>
<reference evidence="10 11" key="1">
    <citation type="submission" date="2016-11" db="EMBL/GenBank/DDBJ databases">
        <authorList>
            <person name="Jaros S."/>
            <person name="Januszkiewicz K."/>
            <person name="Wedrychowicz H."/>
        </authorList>
    </citation>
    <scope>NUCLEOTIDE SEQUENCE [LARGE SCALE GENOMIC DNA]</scope>
    <source>
        <strain evidence="10 11">DSM 18772</strain>
    </source>
</reference>
<proteinExistence type="inferred from homology"/>
<sequence length="323" mass="35370">MFTLKSPLKLRAACLAAASCFMPMGAAAEDKQYDPSTFTWKPELSPKGPVVVAVCLQEQSAAVYRNGIEIGRCEVSTGKKGHETPTGVFHILNKDKDHHSKTYNNASMPFSERLTWDGVALHAGALPGYPSSHGCIHLPYEFSKKLFGITHKGTTVVITNSKPGIHHSSGHKVLVRSSNKKTNIPFVWEPEKAKEGPVSLIFSEKDKMLFVLRNGKVIGESGVATNFFKDHERGTIAFVCSGWSKESKESPPISTWSAISSSKSHHSKPLTAWFDLNPAFQQKLSTVITTGTNLVITDESVTKQTRSNSGFRVLISTKLEKAQ</sequence>
<dbReference type="InterPro" id="IPR038063">
    <property type="entry name" value="Transpep_catalytic_dom"/>
</dbReference>
<feature type="signal peptide" evidence="8">
    <location>
        <begin position="1"/>
        <end position="28"/>
    </location>
</feature>
<dbReference type="GO" id="GO:0016740">
    <property type="term" value="F:transferase activity"/>
    <property type="evidence" value="ECO:0007669"/>
    <property type="project" value="UniProtKB-KW"/>
</dbReference>
<dbReference type="GO" id="GO:0018104">
    <property type="term" value="P:peptidoglycan-protein cross-linking"/>
    <property type="evidence" value="ECO:0007669"/>
    <property type="project" value="TreeGrafter"/>
</dbReference>
<dbReference type="InterPro" id="IPR005490">
    <property type="entry name" value="LD_TPept_cat_dom"/>
</dbReference>
<feature type="chain" id="PRO_5012635675" evidence="8">
    <location>
        <begin position="29"/>
        <end position="323"/>
    </location>
</feature>
<dbReference type="EMBL" id="FQYR01000003">
    <property type="protein sequence ID" value="SHJ25558.1"/>
    <property type="molecule type" value="Genomic_DNA"/>
</dbReference>
<dbReference type="RefSeq" id="WP_143183179.1">
    <property type="nucleotide sequence ID" value="NZ_FQYR01000003.1"/>
</dbReference>
<keyword evidence="5 7" id="KW-0573">Peptidoglycan synthesis</keyword>
<evidence type="ECO:0000259" key="9">
    <source>
        <dbReference type="PROSITE" id="PS52029"/>
    </source>
</evidence>
<feature type="active site" description="Nucleophile" evidence="7">
    <location>
        <position position="135"/>
    </location>
</feature>
<evidence type="ECO:0000256" key="8">
    <source>
        <dbReference type="SAM" id="SignalP"/>
    </source>
</evidence>
<dbReference type="Proteomes" id="UP000184510">
    <property type="component" value="Unassembled WGS sequence"/>
</dbReference>
<dbReference type="PIRSF" id="PIRSF029342">
    <property type="entry name" value="UCP029342_ErfK/YbiS/YcfS/YnhG"/>
    <property type="match status" value="1"/>
</dbReference>
<evidence type="ECO:0000256" key="2">
    <source>
        <dbReference type="ARBA" id="ARBA00005992"/>
    </source>
</evidence>
<dbReference type="Gene3D" id="2.40.440.10">
    <property type="entry name" value="L,D-transpeptidase catalytic domain-like"/>
    <property type="match status" value="1"/>
</dbReference>
<dbReference type="AlphaFoldDB" id="A0A1M6HTX6"/>
<evidence type="ECO:0000256" key="3">
    <source>
        <dbReference type="ARBA" id="ARBA00022679"/>
    </source>
</evidence>
<keyword evidence="6 7" id="KW-0961">Cell wall biogenesis/degradation</keyword>
<comment type="similarity">
    <text evidence="2">Belongs to the YkuD family.</text>
</comment>
<dbReference type="NCBIfam" id="NF004785">
    <property type="entry name" value="PRK06132.1-2"/>
    <property type="match status" value="1"/>
</dbReference>
<keyword evidence="4 7" id="KW-0133">Cell shape</keyword>
<gene>
    <name evidence="10" type="ORF">SAMN02745181_1567</name>
</gene>
<keyword evidence="8" id="KW-0732">Signal</keyword>
<dbReference type="InParanoid" id="A0A1M6HTX6"/>
<feature type="active site" description="Proton donor/acceptor" evidence="7">
    <location>
        <position position="122"/>
    </location>
</feature>
<organism evidence="10 11">
    <name type="scientific">Rubritalea squalenifaciens DSM 18772</name>
    <dbReference type="NCBI Taxonomy" id="1123071"/>
    <lineage>
        <taxon>Bacteria</taxon>
        <taxon>Pseudomonadati</taxon>
        <taxon>Verrucomicrobiota</taxon>
        <taxon>Verrucomicrobiia</taxon>
        <taxon>Verrucomicrobiales</taxon>
        <taxon>Rubritaleaceae</taxon>
        <taxon>Rubritalea</taxon>
    </lineage>
</organism>
<dbReference type="GO" id="GO:0071972">
    <property type="term" value="F:peptidoglycan L,D-transpeptidase activity"/>
    <property type="evidence" value="ECO:0007669"/>
    <property type="project" value="TreeGrafter"/>
</dbReference>
<dbReference type="SUPFAM" id="SSF141523">
    <property type="entry name" value="L,D-transpeptidase catalytic domain-like"/>
    <property type="match status" value="1"/>
</dbReference>
<evidence type="ECO:0000256" key="7">
    <source>
        <dbReference type="PROSITE-ProRule" id="PRU01373"/>
    </source>
</evidence>
<name>A0A1M6HTX6_9BACT</name>
<evidence type="ECO:0000313" key="10">
    <source>
        <dbReference type="EMBL" id="SHJ25558.1"/>
    </source>
</evidence>
<keyword evidence="11" id="KW-1185">Reference proteome</keyword>
<dbReference type="PANTHER" id="PTHR30582">
    <property type="entry name" value="L,D-TRANSPEPTIDASE"/>
    <property type="match status" value="1"/>
</dbReference>
<comment type="pathway">
    <text evidence="1 7">Cell wall biogenesis; peptidoglycan biosynthesis.</text>
</comment>
<dbReference type="CDD" id="cd16913">
    <property type="entry name" value="YkuD_like"/>
    <property type="match status" value="1"/>
</dbReference>
<dbReference type="STRING" id="1123071.SAMN02745181_1567"/>
<evidence type="ECO:0000256" key="6">
    <source>
        <dbReference type="ARBA" id="ARBA00023316"/>
    </source>
</evidence>
<evidence type="ECO:0000256" key="1">
    <source>
        <dbReference type="ARBA" id="ARBA00004752"/>
    </source>
</evidence>
<dbReference type="GO" id="GO:0005576">
    <property type="term" value="C:extracellular region"/>
    <property type="evidence" value="ECO:0007669"/>
    <property type="project" value="TreeGrafter"/>
</dbReference>
<dbReference type="InterPro" id="IPR016915">
    <property type="entry name" value="UCP029342"/>
</dbReference>
<evidence type="ECO:0000256" key="4">
    <source>
        <dbReference type="ARBA" id="ARBA00022960"/>
    </source>
</evidence>